<dbReference type="GeneID" id="127565398"/>
<keyword evidence="2" id="KW-1185">Reference proteome</keyword>
<feature type="signal peptide" evidence="1">
    <location>
        <begin position="1"/>
        <end position="25"/>
    </location>
</feature>
<proteinExistence type="predicted"/>
<gene>
    <name evidence="3" type="primary">LOC127565398</name>
</gene>
<dbReference type="SMART" id="SM00675">
    <property type="entry name" value="DM11"/>
    <property type="match status" value="2"/>
</dbReference>
<dbReference type="AlphaFoldDB" id="A0A9C6T138"/>
<feature type="chain" id="PRO_5038821567" evidence="1">
    <location>
        <begin position="26"/>
        <end position="329"/>
    </location>
</feature>
<sequence>MMLMMMMQQTLLFTVATGILSFTKAHRYKIEFEDDELFSDCPNQPESVLNINGLLNLTELTIDRPQDSLQFSGNFTTVWNIQKTDLIQGSLDVFKYERREWVPTIYKMRALNFCSILFDKNQYWYRVWGQHVTNLEEVKDKCFKPGTKYMHETFEMYLDFENRMQNVEGEHKIQFELKAFDEFNRMRPTSILAIKILSFTKAHRYKIEFEDDELFSDCSNQPESVLNIHGLLNLTEWTIDRPQDNLKFSGNFTTVWNIQKTDRIQCSLEIFKYDRREWVPTLYKMKMPHFCPLLFDENQHWYKVWGQHITNLEEVKDNCLNVPGDLLNH</sequence>
<dbReference type="Proteomes" id="UP000515160">
    <property type="component" value="Chromosome 3"/>
</dbReference>
<keyword evidence="1" id="KW-0732">Signal</keyword>
<reference evidence="3" key="1">
    <citation type="submission" date="2025-08" db="UniProtKB">
        <authorList>
            <consortium name="RefSeq"/>
        </authorList>
    </citation>
    <scope>IDENTIFICATION</scope>
    <source>
        <strain evidence="3">15112-1751.03</strain>
        <tissue evidence="3">Whole Adult</tissue>
    </source>
</reference>
<evidence type="ECO:0000313" key="3">
    <source>
        <dbReference type="RefSeq" id="XP_051859521.1"/>
    </source>
</evidence>
<dbReference type="RefSeq" id="XP_051859521.1">
    <property type="nucleotide sequence ID" value="XM_052003561.1"/>
</dbReference>
<dbReference type="OrthoDB" id="7975395at2759"/>
<organism evidence="2 3">
    <name type="scientific">Drosophila albomicans</name>
    <name type="common">Fruit fly</name>
    <dbReference type="NCBI Taxonomy" id="7291"/>
    <lineage>
        <taxon>Eukaryota</taxon>
        <taxon>Metazoa</taxon>
        <taxon>Ecdysozoa</taxon>
        <taxon>Arthropoda</taxon>
        <taxon>Hexapoda</taxon>
        <taxon>Insecta</taxon>
        <taxon>Pterygota</taxon>
        <taxon>Neoptera</taxon>
        <taxon>Endopterygota</taxon>
        <taxon>Diptera</taxon>
        <taxon>Brachycera</taxon>
        <taxon>Muscomorpha</taxon>
        <taxon>Ephydroidea</taxon>
        <taxon>Drosophilidae</taxon>
        <taxon>Drosophila</taxon>
    </lineage>
</organism>
<dbReference type="InterPro" id="IPR006601">
    <property type="entry name" value="Uncharacterised_DM11_DROME"/>
</dbReference>
<name>A0A9C6T138_DROAB</name>
<evidence type="ECO:0000256" key="1">
    <source>
        <dbReference type="SAM" id="SignalP"/>
    </source>
</evidence>
<accession>A0A9C6T138</accession>
<protein>
    <submittedName>
        <fullName evidence="3">Uncharacterized protein LOC127565398</fullName>
    </submittedName>
</protein>
<evidence type="ECO:0000313" key="2">
    <source>
        <dbReference type="Proteomes" id="UP000515160"/>
    </source>
</evidence>